<proteinExistence type="predicted"/>
<reference evidence="3" key="1">
    <citation type="journal article" date="2019" name="Int. J. Syst. Evol. Microbiol.">
        <title>The Global Catalogue of Microorganisms (GCM) 10K type strain sequencing project: providing services to taxonomists for standard genome sequencing and annotation.</title>
        <authorList>
            <consortium name="The Broad Institute Genomics Platform"/>
            <consortium name="The Broad Institute Genome Sequencing Center for Infectious Disease"/>
            <person name="Wu L."/>
            <person name="Ma J."/>
        </authorList>
    </citation>
    <scope>NUCLEOTIDE SEQUENCE [LARGE SCALE GENOMIC DNA]</scope>
    <source>
        <strain evidence="3">NBRC 102520</strain>
    </source>
</reference>
<dbReference type="SUPFAM" id="SSF52200">
    <property type="entry name" value="Toll/Interleukin receptor TIR domain"/>
    <property type="match status" value="1"/>
</dbReference>
<dbReference type="InterPro" id="IPR000157">
    <property type="entry name" value="TIR_dom"/>
</dbReference>
<sequence>MGSHGPKDLDRCMEDFFVNYTSAAKVWAVWVGFVLEEEGFTVAIQARDFRPGSNFFLETQRAATEADRTIMVLSPDYLKSQFAFPEWAAAFAQDPQGLKRKLVPAMVRQCQPPGLLSSVVHISLAGVDESAGQIQLLNGLDAKRAKPAQRPSFPGLEPVERI</sequence>
<dbReference type="Pfam" id="PF13676">
    <property type="entry name" value="TIR_2"/>
    <property type="match status" value="1"/>
</dbReference>
<dbReference type="EMBL" id="BSOW01000040">
    <property type="protein sequence ID" value="GLR90982.1"/>
    <property type="molecule type" value="Genomic_DNA"/>
</dbReference>
<keyword evidence="3" id="KW-1185">Reference proteome</keyword>
<comment type="caution">
    <text evidence="2">The sequence shown here is derived from an EMBL/GenBank/DDBJ whole genome shotgun (WGS) entry which is preliminary data.</text>
</comment>
<accession>A0ABQ6B9A6</accession>
<name>A0ABQ6B9A6_9BRAD</name>
<gene>
    <name evidence="2" type="ORF">GCM10007857_76980</name>
</gene>
<feature type="domain" description="TIR" evidence="1">
    <location>
        <begin position="12"/>
        <end position="144"/>
    </location>
</feature>
<dbReference type="Gene3D" id="3.40.50.10140">
    <property type="entry name" value="Toll/interleukin-1 receptor homology (TIR) domain"/>
    <property type="match status" value="1"/>
</dbReference>
<evidence type="ECO:0000313" key="2">
    <source>
        <dbReference type="EMBL" id="GLR90982.1"/>
    </source>
</evidence>
<dbReference type="InterPro" id="IPR035897">
    <property type="entry name" value="Toll_tir_struct_dom_sf"/>
</dbReference>
<evidence type="ECO:0000259" key="1">
    <source>
        <dbReference type="PROSITE" id="PS50104"/>
    </source>
</evidence>
<dbReference type="Proteomes" id="UP001156905">
    <property type="component" value="Unassembled WGS sequence"/>
</dbReference>
<dbReference type="SMART" id="SM00255">
    <property type="entry name" value="TIR"/>
    <property type="match status" value="1"/>
</dbReference>
<dbReference type="PROSITE" id="PS50104">
    <property type="entry name" value="TIR"/>
    <property type="match status" value="1"/>
</dbReference>
<evidence type="ECO:0000313" key="3">
    <source>
        <dbReference type="Proteomes" id="UP001156905"/>
    </source>
</evidence>
<protein>
    <recommendedName>
        <fullName evidence="1">TIR domain-containing protein</fullName>
    </recommendedName>
</protein>
<organism evidence="2 3">
    <name type="scientific">Bradyrhizobium iriomotense</name>
    <dbReference type="NCBI Taxonomy" id="441950"/>
    <lineage>
        <taxon>Bacteria</taxon>
        <taxon>Pseudomonadati</taxon>
        <taxon>Pseudomonadota</taxon>
        <taxon>Alphaproteobacteria</taxon>
        <taxon>Hyphomicrobiales</taxon>
        <taxon>Nitrobacteraceae</taxon>
        <taxon>Bradyrhizobium</taxon>
    </lineage>
</organism>